<name>A0A9D7XEH4_9BACT</name>
<evidence type="ECO:0000313" key="3">
    <source>
        <dbReference type="Proteomes" id="UP000808349"/>
    </source>
</evidence>
<proteinExistence type="predicted"/>
<feature type="domain" description="Outer membrane protein beta-barrel" evidence="1">
    <location>
        <begin position="21"/>
        <end position="174"/>
    </location>
</feature>
<accession>A0A9D7XEH4</accession>
<gene>
    <name evidence="2" type="ORF">IPO85_09720</name>
</gene>
<organism evidence="2 3">
    <name type="scientific">Candidatus Defluviibacterium haderslevense</name>
    <dbReference type="NCBI Taxonomy" id="2981993"/>
    <lineage>
        <taxon>Bacteria</taxon>
        <taxon>Pseudomonadati</taxon>
        <taxon>Bacteroidota</taxon>
        <taxon>Saprospiria</taxon>
        <taxon>Saprospirales</taxon>
        <taxon>Saprospiraceae</taxon>
        <taxon>Candidatus Defluviibacterium</taxon>
    </lineage>
</organism>
<dbReference type="AlphaFoldDB" id="A0A9D7XEH4"/>
<dbReference type="InterPro" id="IPR025665">
    <property type="entry name" value="Beta-barrel_OMP_2"/>
</dbReference>
<protein>
    <submittedName>
        <fullName evidence="2">PorT family protein</fullName>
    </submittedName>
</protein>
<evidence type="ECO:0000259" key="1">
    <source>
        <dbReference type="Pfam" id="PF13568"/>
    </source>
</evidence>
<comment type="caution">
    <text evidence="2">The sequence shown here is derived from an EMBL/GenBank/DDBJ whole genome shotgun (WGS) entry which is preliminary data.</text>
</comment>
<reference evidence="2 3" key="1">
    <citation type="submission" date="2020-10" db="EMBL/GenBank/DDBJ databases">
        <title>Connecting structure to function with the recovery of over 1000 high-quality activated sludge metagenome-assembled genomes encoding full-length rRNA genes using long-read sequencing.</title>
        <authorList>
            <person name="Singleton C.M."/>
            <person name="Petriglieri F."/>
            <person name="Kristensen J.M."/>
            <person name="Kirkegaard R.H."/>
            <person name="Michaelsen T.Y."/>
            <person name="Andersen M.H."/>
            <person name="Karst S.M."/>
            <person name="Dueholm M.S."/>
            <person name="Nielsen P.H."/>
            <person name="Albertsen M."/>
        </authorList>
    </citation>
    <scope>NUCLEOTIDE SEQUENCE [LARGE SCALE GENOMIC DNA]</scope>
    <source>
        <strain evidence="2">Ribe_18-Q3-R11-54_BAT3C.373</strain>
    </source>
</reference>
<sequence length="209" mass="23938">MNKACLIILLFNIVFREVDGQISLGFSGGINLPSTRFVKVNASTPSRALFYFVGITPEYHLNSKISILTDIQFSQKGYTVTYNGNGAYYKYRYTYIDLLPQIEYRIQRHISVGLGLNFGFKINEAQNYKNLEWLSTNELDLTKTFDFGLLGSIKGHFRGFNLFMRYNYGLTNISNLMFTDRDGNQISKAAQFNTNIQIGTGYTFNLKKK</sequence>
<dbReference type="Pfam" id="PF13568">
    <property type="entry name" value="OMP_b-brl_2"/>
    <property type="match status" value="1"/>
</dbReference>
<evidence type="ECO:0000313" key="2">
    <source>
        <dbReference type="EMBL" id="MBK9717775.1"/>
    </source>
</evidence>
<dbReference type="Proteomes" id="UP000808349">
    <property type="component" value="Unassembled WGS sequence"/>
</dbReference>
<dbReference type="EMBL" id="JADKFW010000005">
    <property type="protein sequence ID" value="MBK9717775.1"/>
    <property type="molecule type" value="Genomic_DNA"/>
</dbReference>